<feature type="compositionally biased region" description="Acidic residues" evidence="1">
    <location>
        <begin position="20"/>
        <end position="39"/>
    </location>
</feature>
<evidence type="ECO:0000313" key="2">
    <source>
        <dbReference type="EMBL" id="GCA63857.1"/>
    </source>
</evidence>
<keyword evidence="3" id="KW-1185">Reference proteome</keyword>
<dbReference type="Proteomes" id="UP000265618">
    <property type="component" value="Unassembled WGS sequence"/>
</dbReference>
<protein>
    <submittedName>
        <fullName evidence="2">Uncharacterized protein</fullName>
    </submittedName>
</protein>
<feature type="non-terminal residue" evidence="2">
    <location>
        <position position="1"/>
    </location>
</feature>
<dbReference type="AlphaFoldDB" id="A0A391NR56"/>
<gene>
    <name evidence="2" type="ORF">KIPB_012211</name>
</gene>
<accession>A0A391NR56</accession>
<evidence type="ECO:0000313" key="3">
    <source>
        <dbReference type="Proteomes" id="UP000265618"/>
    </source>
</evidence>
<feature type="compositionally biased region" description="Basic and acidic residues" evidence="1">
    <location>
        <begin position="1"/>
        <end position="11"/>
    </location>
</feature>
<proteinExistence type="predicted"/>
<feature type="region of interest" description="Disordered" evidence="1">
    <location>
        <begin position="1"/>
        <end position="39"/>
    </location>
</feature>
<name>A0A391NR56_9EUKA</name>
<comment type="caution">
    <text evidence="2">The sequence shown here is derived from an EMBL/GenBank/DDBJ whole genome shotgun (WGS) entry which is preliminary data.</text>
</comment>
<organism evidence="2 3">
    <name type="scientific">Kipferlia bialata</name>
    <dbReference type="NCBI Taxonomy" id="797122"/>
    <lineage>
        <taxon>Eukaryota</taxon>
        <taxon>Metamonada</taxon>
        <taxon>Carpediemonas-like organisms</taxon>
        <taxon>Kipferlia</taxon>
    </lineage>
</organism>
<dbReference type="EMBL" id="BDIP01005301">
    <property type="protein sequence ID" value="GCA63857.1"/>
    <property type="molecule type" value="Genomic_DNA"/>
</dbReference>
<sequence length="39" mass="4449">EFRRTLEDKSTARQWQIGAGEEEEEVEGEGEDSDFGSDE</sequence>
<evidence type="ECO:0000256" key="1">
    <source>
        <dbReference type="SAM" id="MobiDB-lite"/>
    </source>
</evidence>
<reference evidence="2 3" key="1">
    <citation type="journal article" date="2018" name="PLoS ONE">
        <title>The draft genome of Kipferlia bialata reveals reductive genome evolution in fornicate parasites.</title>
        <authorList>
            <person name="Tanifuji G."/>
            <person name="Takabayashi S."/>
            <person name="Kume K."/>
            <person name="Takagi M."/>
            <person name="Nakayama T."/>
            <person name="Kamikawa R."/>
            <person name="Inagaki Y."/>
            <person name="Hashimoto T."/>
        </authorList>
    </citation>
    <scope>NUCLEOTIDE SEQUENCE [LARGE SCALE GENOMIC DNA]</scope>
    <source>
        <strain evidence="2">NY0173</strain>
    </source>
</reference>